<protein>
    <submittedName>
        <fullName evidence="5">AraC family transcriptional regulator</fullName>
    </submittedName>
</protein>
<keyword evidence="1" id="KW-0805">Transcription regulation</keyword>
<evidence type="ECO:0000256" key="2">
    <source>
        <dbReference type="ARBA" id="ARBA00023125"/>
    </source>
</evidence>
<dbReference type="PANTHER" id="PTHR43280">
    <property type="entry name" value="ARAC-FAMILY TRANSCRIPTIONAL REGULATOR"/>
    <property type="match status" value="1"/>
</dbReference>
<dbReference type="EMBL" id="CP007139">
    <property type="protein sequence ID" value="AIE88032.1"/>
    <property type="molecule type" value="Genomic_DNA"/>
</dbReference>
<sequence>MVVGNFARPLHGPSFSGSGGDLPCTGGIAWQSNGGPNRGHPARSLPFTLDVPLGGLSGLVRVHLVGAFALHADPANEPSGTLGASLQLVDERGDALHRQDLLNGRHYSDARDLRPLDRVNGDGTSVHTLGSTRVEGDVARVDVLAIDLPRDISAASLRLKDLGSPASFVVFDVLFEAEPSSGCPFHSSHGGVSLAEIASIVRVGDRVRFLKALDQLESAVSSATDLDEARGQSLTFLAMVTAGALEMGGSRAMHRVQLEAARELDRLTKPADVAAAARRMIEEVASMLFRDSASPSSYLVDRALAIVDRHYAKNLTDSAVAGQLGLSTSHFRFLFKETTGQPFHKYLVAMRLEKARLLLVEEEMAVSAVAKAVGFTGLSHFSRAFTQRFSVSPTQIRRGTG</sequence>
<evidence type="ECO:0000313" key="5">
    <source>
        <dbReference type="EMBL" id="AIE88032.1"/>
    </source>
</evidence>
<keyword evidence="2" id="KW-0238">DNA-binding</keyword>
<evidence type="ECO:0000313" key="6">
    <source>
        <dbReference type="Proteomes" id="UP000027982"/>
    </source>
</evidence>
<dbReference type="InterPro" id="IPR018060">
    <property type="entry name" value="HTH_AraC"/>
</dbReference>
<name>A0A068NXH4_FIMGI</name>
<dbReference type="KEGG" id="fgi:OP10G_4664"/>
<accession>A0A068NXH4</accession>
<dbReference type="AlphaFoldDB" id="A0A068NXH4"/>
<dbReference type="GO" id="GO:0003700">
    <property type="term" value="F:DNA-binding transcription factor activity"/>
    <property type="evidence" value="ECO:0007669"/>
    <property type="project" value="InterPro"/>
</dbReference>
<evidence type="ECO:0000256" key="1">
    <source>
        <dbReference type="ARBA" id="ARBA00023015"/>
    </source>
</evidence>
<dbReference type="GO" id="GO:0043565">
    <property type="term" value="F:sequence-specific DNA binding"/>
    <property type="evidence" value="ECO:0007669"/>
    <property type="project" value="InterPro"/>
</dbReference>
<dbReference type="SUPFAM" id="SSF46689">
    <property type="entry name" value="Homeodomain-like"/>
    <property type="match status" value="2"/>
</dbReference>
<evidence type="ECO:0000259" key="4">
    <source>
        <dbReference type="PROSITE" id="PS01124"/>
    </source>
</evidence>
<gene>
    <name evidence="5" type="ORF">OP10G_4664</name>
</gene>
<evidence type="ECO:0000256" key="3">
    <source>
        <dbReference type="ARBA" id="ARBA00023163"/>
    </source>
</evidence>
<dbReference type="InterPro" id="IPR009057">
    <property type="entry name" value="Homeodomain-like_sf"/>
</dbReference>
<organism evidence="5 6">
    <name type="scientific">Fimbriimonas ginsengisoli Gsoil 348</name>
    <dbReference type="NCBI Taxonomy" id="661478"/>
    <lineage>
        <taxon>Bacteria</taxon>
        <taxon>Bacillati</taxon>
        <taxon>Armatimonadota</taxon>
        <taxon>Fimbriimonadia</taxon>
        <taxon>Fimbriimonadales</taxon>
        <taxon>Fimbriimonadaceae</taxon>
        <taxon>Fimbriimonas</taxon>
    </lineage>
</organism>
<keyword evidence="3" id="KW-0804">Transcription</keyword>
<dbReference type="HOGENOM" id="CLU_686530_0_0_0"/>
<proteinExistence type="predicted"/>
<dbReference type="STRING" id="661478.OP10G_4664"/>
<dbReference type="PANTHER" id="PTHR43280:SF2">
    <property type="entry name" value="HTH-TYPE TRANSCRIPTIONAL REGULATOR EXSA"/>
    <property type="match status" value="1"/>
</dbReference>
<dbReference type="PROSITE" id="PS01124">
    <property type="entry name" value="HTH_ARAC_FAMILY_2"/>
    <property type="match status" value="1"/>
</dbReference>
<dbReference type="Gene3D" id="1.10.10.60">
    <property type="entry name" value="Homeodomain-like"/>
    <property type="match status" value="2"/>
</dbReference>
<feature type="domain" description="HTH araC/xylS-type" evidence="4">
    <location>
        <begin position="301"/>
        <end position="399"/>
    </location>
</feature>
<reference evidence="5 6" key="1">
    <citation type="journal article" date="2014" name="PLoS ONE">
        <title>The first complete genome sequence of the class fimbriimonadia in the phylum armatimonadetes.</title>
        <authorList>
            <person name="Hu Z.Y."/>
            <person name="Wang Y.Z."/>
            <person name="Im W.T."/>
            <person name="Wang S.Y."/>
            <person name="Zhao G.P."/>
            <person name="Zheng H.J."/>
            <person name="Quan Z.X."/>
        </authorList>
    </citation>
    <scope>NUCLEOTIDE SEQUENCE [LARGE SCALE GENOMIC DNA]</scope>
    <source>
        <strain evidence="5">Gsoil 348</strain>
    </source>
</reference>
<dbReference type="eggNOG" id="COG2207">
    <property type="taxonomic scope" value="Bacteria"/>
</dbReference>
<keyword evidence="6" id="KW-1185">Reference proteome</keyword>
<dbReference type="SMART" id="SM00342">
    <property type="entry name" value="HTH_ARAC"/>
    <property type="match status" value="1"/>
</dbReference>
<dbReference type="Proteomes" id="UP000027982">
    <property type="component" value="Chromosome"/>
</dbReference>
<dbReference type="Pfam" id="PF12833">
    <property type="entry name" value="HTH_18"/>
    <property type="match status" value="1"/>
</dbReference>